<accession>A0A2Z2QKJ6</accession>
<dbReference type="AlphaFoldDB" id="A0A2Z2QKJ6"/>
<name>A0A2Z2QKJ6_9CHLO</name>
<proteinExistence type="predicted"/>
<sequence length="104" mass="11409">MTHGVVVGLSYLSRRAFGEDECRCKLLFCFPLLSLRPCCAALLYAYSGAQHRRTSGTELRPLIASSSAGVVFRFVRPATVCLSICCSTSGNRIVHNSVRVQQQL</sequence>
<geneLocation type="mitochondrion" evidence="1"/>
<protein>
    <submittedName>
        <fullName evidence="1">Uncharacterized protein</fullName>
    </submittedName>
</protein>
<dbReference type="GeneID" id="37544059"/>
<gene>
    <name evidence="1" type="primary">orf104</name>
</gene>
<reference evidence="1" key="1">
    <citation type="journal article" date="2018" name="Gene">
        <title>The complete mitochondrial genome of the Caulerpa lentillifera (Ulvophyceae, Chlorophyta): Sequence, genome content, organization structure and phylogenetic consideration.</title>
        <authorList>
            <person name="Zheng F."/>
            <person name="Liu H."/>
            <person name="Jiang M."/>
            <person name="Xu Z."/>
            <person name="Wang Z."/>
            <person name="Wang C."/>
            <person name="Du F."/>
            <person name="Shen Z."/>
            <person name="Wang B."/>
        </authorList>
    </citation>
    <scope>NUCLEOTIDE SEQUENCE</scope>
</reference>
<dbReference type="RefSeq" id="YP_009504791.1">
    <property type="nucleotide sequence ID" value="NC_038217.1"/>
</dbReference>
<dbReference type="EMBL" id="KX761577">
    <property type="protein sequence ID" value="AST24266.1"/>
    <property type="molecule type" value="Genomic_DNA"/>
</dbReference>
<keyword evidence="1" id="KW-0496">Mitochondrion</keyword>
<evidence type="ECO:0000313" key="1">
    <source>
        <dbReference type="EMBL" id="AST24266.1"/>
    </source>
</evidence>
<organism evidence="1">
    <name type="scientific">Caulerpa lentillifera</name>
    <dbReference type="NCBI Taxonomy" id="148947"/>
    <lineage>
        <taxon>Eukaryota</taxon>
        <taxon>Viridiplantae</taxon>
        <taxon>Chlorophyta</taxon>
        <taxon>core chlorophytes</taxon>
        <taxon>Ulvophyceae</taxon>
        <taxon>TCBD clade</taxon>
        <taxon>Bryopsidales</taxon>
        <taxon>Halimedineae</taxon>
        <taxon>Caulerpaceae</taxon>
        <taxon>Caulerpa</taxon>
    </lineage>
</organism>